<feature type="compositionally biased region" description="Basic and acidic residues" evidence="12">
    <location>
        <begin position="164"/>
        <end position="176"/>
    </location>
</feature>
<evidence type="ECO:0000256" key="2">
    <source>
        <dbReference type="ARBA" id="ARBA00009262"/>
    </source>
</evidence>
<comment type="subcellular location">
    <subcellularLocation>
        <location evidence="1">Cytoplasm</location>
    </subcellularLocation>
</comment>
<organism evidence="14 15">
    <name type="scientific">Stichopus japonicus</name>
    <name type="common">Sea cucumber</name>
    <dbReference type="NCBI Taxonomy" id="307972"/>
    <lineage>
        <taxon>Eukaryota</taxon>
        <taxon>Metazoa</taxon>
        <taxon>Echinodermata</taxon>
        <taxon>Eleutherozoa</taxon>
        <taxon>Echinozoa</taxon>
        <taxon>Holothuroidea</taxon>
        <taxon>Aspidochirotacea</taxon>
        <taxon>Aspidochirotida</taxon>
        <taxon>Stichopodidae</taxon>
        <taxon>Apostichopus</taxon>
    </lineage>
</organism>
<feature type="active site" evidence="11">
    <location>
        <position position="40"/>
    </location>
</feature>
<dbReference type="Pfam" id="PF18826">
    <property type="entry name" value="bVLRF1"/>
    <property type="match status" value="1"/>
</dbReference>
<feature type="compositionally biased region" description="Basic and acidic residues" evidence="12">
    <location>
        <begin position="435"/>
        <end position="447"/>
    </location>
</feature>
<keyword evidence="3 11" id="KW-0963">Cytoplasm</keyword>
<feature type="region of interest" description="Disordered" evidence="12">
    <location>
        <begin position="422"/>
        <end position="451"/>
    </location>
</feature>
<evidence type="ECO:0000256" key="9">
    <source>
        <dbReference type="ARBA" id="ARBA00023054"/>
    </source>
</evidence>
<dbReference type="AlphaFoldDB" id="A0A2G8JCN3"/>
<dbReference type="PROSITE" id="PS52044">
    <property type="entry name" value="VLRF1"/>
    <property type="match status" value="1"/>
</dbReference>
<evidence type="ECO:0000256" key="10">
    <source>
        <dbReference type="PROSITE-ProRule" id="PRU00023"/>
    </source>
</evidence>
<feature type="compositionally biased region" description="Basic residues" evidence="12">
    <location>
        <begin position="242"/>
        <end position="252"/>
    </location>
</feature>
<evidence type="ECO:0000256" key="8">
    <source>
        <dbReference type="ARBA" id="ARBA00023043"/>
    </source>
</evidence>
<comment type="caution">
    <text evidence="14">The sequence shown here is derived from an EMBL/GenBank/DDBJ whole genome shotgun (WGS) entry which is preliminary data.</text>
</comment>
<dbReference type="PROSITE" id="PS50088">
    <property type="entry name" value="ANK_REPEAT"/>
    <property type="match status" value="1"/>
</dbReference>
<dbReference type="InterPro" id="IPR047139">
    <property type="entry name" value="ANKZ1/VMS1"/>
</dbReference>
<evidence type="ECO:0000256" key="6">
    <source>
        <dbReference type="ARBA" id="ARBA00022759"/>
    </source>
</evidence>
<dbReference type="Proteomes" id="UP000230750">
    <property type="component" value="Unassembled WGS sequence"/>
</dbReference>
<feature type="domain" description="VLRF1" evidence="13">
    <location>
        <begin position="1"/>
        <end position="140"/>
    </location>
</feature>
<gene>
    <name evidence="14" type="ORF">BSL78_29682</name>
</gene>
<feature type="repeat" description="ANK" evidence="10">
    <location>
        <begin position="336"/>
        <end position="368"/>
    </location>
</feature>
<feature type="region of interest" description="Disordered" evidence="12">
    <location>
        <begin position="164"/>
        <end position="216"/>
    </location>
</feature>
<comment type="similarity">
    <text evidence="2 11">Belongs to the ANKZF1/VMS1 family.</text>
</comment>
<evidence type="ECO:0000313" key="14">
    <source>
        <dbReference type="EMBL" id="PIK33505.1"/>
    </source>
</evidence>
<reference evidence="14 15" key="1">
    <citation type="journal article" date="2017" name="PLoS Biol.">
        <title>The sea cucumber genome provides insights into morphological evolution and visceral regeneration.</title>
        <authorList>
            <person name="Zhang X."/>
            <person name="Sun L."/>
            <person name="Yuan J."/>
            <person name="Sun Y."/>
            <person name="Gao Y."/>
            <person name="Zhang L."/>
            <person name="Li S."/>
            <person name="Dai H."/>
            <person name="Hamel J.F."/>
            <person name="Liu C."/>
            <person name="Yu Y."/>
            <person name="Liu S."/>
            <person name="Lin W."/>
            <person name="Guo K."/>
            <person name="Jin S."/>
            <person name="Xu P."/>
            <person name="Storey K.B."/>
            <person name="Huan P."/>
            <person name="Zhang T."/>
            <person name="Zhou Y."/>
            <person name="Zhang J."/>
            <person name="Lin C."/>
            <person name="Li X."/>
            <person name="Xing L."/>
            <person name="Huo D."/>
            <person name="Sun M."/>
            <person name="Wang L."/>
            <person name="Mercier A."/>
            <person name="Li F."/>
            <person name="Yang H."/>
            <person name="Xiang J."/>
        </authorList>
    </citation>
    <scope>NUCLEOTIDE SEQUENCE [LARGE SCALE GENOMIC DNA]</scope>
    <source>
        <strain evidence="14">Shaxun</strain>
        <tissue evidence="14">Muscle</tissue>
    </source>
</reference>
<keyword evidence="9" id="KW-0175">Coiled coil</keyword>
<keyword evidence="4 11" id="KW-0540">Nuclease</keyword>
<dbReference type="GO" id="GO:0036503">
    <property type="term" value="P:ERAD pathway"/>
    <property type="evidence" value="ECO:0007669"/>
    <property type="project" value="TreeGrafter"/>
</dbReference>
<feature type="compositionally biased region" description="Basic and acidic residues" evidence="12">
    <location>
        <begin position="195"/>
        <end position="205"/>
    </location>
</feature>
<name>A0A2G8JCN3_STIJA</name>
<comment type="domain">
    <text evidence="11">The VLRF1 domain mediates binding to the 60S ribosomal subunit.</text>
</comment>
<evidence type="ECO:0000256" key="5">
    <source>
        <dbReference type="ARBA" id="ARBA00022737"/>
    </source>
</evidence>
<dbReference type="SUPFAM" id="SSF48403">
    <property type="entry name" value="Ankyrin repeat"/>
    <property type="match status" value="1"/>
</dbReference>
<evidence type="ECO:0000256" key="4">
    <source>
        <dbReference type="ARBA" id="ARBA00022722"/>
    </source>
</evidence>
<feature type="region of interest" description="Disordered" evidence="12">
    <location>
        <begin position="237"/>
        <end position="277"/>
    </location>
</feature>
<dbReference type="GO" id="GO:0004519">
    <property type="term" value="F:endonuclease activity"/>
    <property type="evidence" value="ECO:0007669"/>
    <property type="project" value="UniProtKB-KW"/>
</dbReference>
<evidence type="ECO:0000256" key="11">
    <source>
        <dbReference type="PROSITE-ProRule" id="PRU01389"/>
    </source>
</evidence>
<keyword evidence="8 10" id="KW-0040">ANK repeat</keyword>
<dbReference type="EMBL" id="MRZV01002520">
    <property type="protein sequence ID" value="PIK33505.1"/>
    <property type="molecule type" value="Genomic_DNA"/>
</dbReference>
<evidence type="ECO:0000256" key="1">
    <source>
        <dbReference type="ARBA" id="ARBA00004496"/>
    </source>
</evidence>
<protein>
    <submittedName>
        <fullName evidence="14">Putative ankyrin repeat and zinc finger domain-containing protein 1</fullName>
    </submittedName>
</protein>
<accession>A0A2G8JCN3</accession>
<evidence type="ECO:0000256" key="7">
    <source>
        <dbReference type="ARBA" id="ARBA00022801"/>
    </source>
</evidence>
<dbReference type="PANTHER" id="PTHR16036">
    <property type="entry name" value="ANKYRIN REPEAT AND ZINC FINGER DOMAIN-CONTAINING PROTEIN 1"/>
    <property type="match status" value="1"/>
</dbReference>
<keyword evidence="5" id="KW-0677">Repeat</keyword>
<keyword evidence="7 11" id="KW-0378">Hydrolase</keyword>
<dbReference type="InterPro" id="IPR041175">
    <property type="entry name" value="VLRF1/Vms1"/>
</dbReference>
<evidence type="ECO:0000256" key="12">
    <source>
        <dbReference type="SAM" id="MobiDB-lite"/>
    </source>
</evidence>
<proteinExistence type="inferred from homology"/>
<evidence type="ECO:0000256" key="3">
    <source>
        <dbReference type="ARBA" id="ARBA00022490"/>
    </source>
</evidence>
<dbReference type="Gene3D" id="1.25.40.20">
    <property type="entry name" value="Ankyrin repeat-containing domain"/>
    <property type="match status" value="1"/>
</dbReference>
<keyword evidence="15" id="KW-1185">Reference proteome</keyword>
<dbReference type="GO" id="GO:0005737">
    <property type="term" value="C:cytoplasm"/>
    <property type="evidence" value="ECO:0007669"/>
    <property type="project" value="UniProtKB-SubCell"/>
</dbReference>
<dbReference type="GO" id="GO:0016787">
    <property type="term" value="F:hydrolase activity"/>
    <property type="evidence" value="ECO:0007669"/>
    <property type="project" value="UniProtKB-KW"/>
</dbReference>
<keyword evidence="6 11" id="KW-0255">Endonuclease</keyword>
<dbReference type="PANTHER" id="PTHR16036:SF2">
    <property type="entry name" value="TRNA ENDONUCLEASE ANKZF1"/>
    <property type="match status" value="1"/>
</dbReference>
<dbReference type="PROSITE" id="PS50297">
    <property type="entry name" value="ANK_REP_REGION"/>
    <property type="match status" value="1"/>
</dbReference>
<evidence type="ECO:0000259" key="13">
    <source>
        <dbReference type="PROSITE" id="PS52044"/>
    </source>
</evidence>
<dbReference type="OrthoDB" id="429841at2759"/>
<sequence length="480" mass="54324">MAILMTAGGHFAAAIFNGSEIVHHKTFHRYTVRAKRGTAQGVRDGQQGGHAPRSAGAALRRYNEAQLQENVGSLLRSWKDELDKCSCIFIRAPSYNRSVIFSGKKAFLQSHDKRIRTIPFPTRRPTLKEVQRVWNVLSSVEYFDDAEAAESKFFSPPVSQKLKVDIKDEDSSRNDENETESLSISEEVETSTGVKFEKKEEKQAEGDDFGQSDGSDGSIELILEEVTSLTSHLQESDIFIPKQRKRRKKKTPTSKPETSLQDKSDGTTLKGDSETMSETKQIFSAASVISDTSENERIVSPCEQQASNFELLQNVKKEQEVNSRIESFLNEKLDASGNILLHVAAIEGHSILLWKLLSYGANPAIKNGKSLPPFAVSKNKTIRQDFRRFMGEFPDRFDYKTAQIPAPLSAEEEAVRINKAAEKRREQKKIKRQKQKEQKEKQQRVEEEEREQQIFAALSDREKRAIAAEKRLESQLISTK</sequence>
<evidence type="ECO:0000313" key="15">
    <source>
        <dbReference type="Proteomes" id="UP000230750"/>
    </source>
</evidence>
<dbReference type="STRING" id="307972.A0A2G8JCN3"/>
<dbReference type="InterPro" id="IPR002110">
    <property type="entry name" value="Ankyrin_rpt"/>
</dbReference>
<dbReference type="InterPro" id="IPR036770">
    <property type="entry name" value="Ankyrin_rpt-contain_sf"/>
</dbReference>